<evidence type="ECO:0000256" key="3">
    <source>
        <dbReference type="ARBA" id="ARBA00022801"/>
    </source>
</evidence>
<dbReference type="Gene3D" id="2.60.120.260">
    <property type="entry name" value="Galactose-binding domain-like"/>
    <property type="match status" value="1"/>
</dbReference>
<evidence type="ECO:0000256" key="2">
    <source>
        <dbReference type="ARBA" id="ARBA00022685"/>
    </source>
</evidence>
<evidence type="ECO:0000256" key="5">
    <source>
        <dbReference type="PROSITE-ProRule" id="PRU01240"/>
    </source>
</evidence>
<dbReference type="Pfam" id="PF00082">
    <property type="entry name" value="Peptidase_S8"/>
    <property type="match status" value="1"/>
</dbReference>
<evidence type="ECO:0000256" key="1">
    <source>
        <dbReference type="ARBA" id="ARBA00022670"/>
    </source>
</evidence>
<gene>
    <name evidence="9" type="ORF">MAR_007386</name>
</gene>
<organism evidence="9 10">
    <name type="scientific">Mya arenaria</name>
    <name type="common">Soft-shell clam</name>
    <dbReference type="NCBI Taxonomy" id="6604"/>
    <lineage>
        <taxon>Eukaryota</taxon>
        <taxon>Metazoa</taxon>
        <taxon>Spiralia</taxon>
        <taxon>Lophotrochozoa</taxon>
        <taxon>Mollusca</taxon>
        <taxon>Bivalvia</taxon>
        <taxon>Autobranchia</taxon>
        <taxon>Heteroconchia</taxon>
        <taxon>Euheterodonta</taxon>
        <taxon>Imparidentia</taxon>
        <taxon>Neoheterodontei</taxon>
        <taxon>Myida</taxon>
        <taxon>Myoidea</taxon>
        <taxon>Myidae</taxon>
        <taxon>Mya</taxon>
    </lineage>
</organism>
<comment type="similarity">
    <text evidence="5">Belongs to the peptidase S8 family.</text>
</comment>
<sequence length="402" mass="44374">MCSAGVAYNSKIAALSIGSFTKRMPLKTIISTAGMCKGLAYQQSKIDIYSSSWTFSSPFEEMDIGSERTIIAGITKGRQRKGNVYVSAVGPVGNGFTNSYFIIAVNQIGVKGTVSKNSYANPGILISSFGKGKTRADDYMLTASQRYDSGILCNAKFQRSSAATPKIAGIVALILQSRPDLTWRQIQHLIVRCSNHTNLKESINFKRNDHRHFGFGYLNVAKCIELSDDVKSISQKMPGIATFLCDWKGQRNSSVAYFEATVDSLNETVERVTTTIHKSLLQHISKAVLYSPMGTSSVLIDGSEWTKDVHSPLKGNAITSTHFWGERTAGRWTLSLNGRFHNVKDDSVSLTFTGTFVTPKEDKEDENTRNSDFVFISIALTLAVLLLVHAVIWRGYLYANRN</sequence>
<feature type="transmembrane region" description="Helical" evidence="6">
    <location>
        <begin position="373"/>
        <end position="393"/>
    </location>
</feature>
<keyword evidence="1" id="KW-0645">Protease</keyword>
<dbReference type="SUPFAM" id="SSF49785">
    <property type="entry name" value="Galactose-binding domain-like"/>
    <property type="match status" value="1"/>
</dbReference>
<evidence type="ECO:0000256" key="4">
    <source>
        <dbReference type="ARBA" id="ARBA00022825"/>
    </source>
</evidence>
<feature type="domain" description="P/Homo B" evidence="8">
    <location>
        <begin position="281"/>
        <end position="338"/>
    </location>
</feature>
<evidence type="ECO:0000259" key="7">
    <source>
        <dbReference type="Pfam" id="PF00082"/>
    </source>
</evidence>
<dbReference type="InterPro" id="IPR000209">
    <property type="entry name" value="Peptidase_S8/S53_dom"/>
</dbReference>
<feature type="domain" description="Peptidase S8/S53" evidence="7">
    <location>
        <begin position="2"/>
        <end position="216"/>
    </location>
</feature>
<keyword evidence="6" id="KW-0472">Membrane</keyword>
<dbReference type="SUPFAM" id="SSF52743">
    <property type="entry name" value="Subtilisin-like"/>
    <property type="match status" value="1"/>
</dbReference>
<keyword evidence="4" id="KW-0720">Serine protease</keyword>
<proteinExistence type="inferred from homology"/>
<dbReference type="Gene3D" id="3.40.50.200">
    <property type="entry name" value="Peptidase S8/S53 domain"/>
    <property type="match status" value="1"/>
</dbReference>
<dbReference type="PANTHER" id="PTHR42884:SF14">
    <property type="entry name" value="NEUROENDOCRINE CONVERTASE 1"/>
    <property type="match status" value="1"/>
</dbReference>
<keyword evidence="6" id="KW-1133">Transmembrane helix</keyword>
<name>A0ABY7DEZ7_MYAAR</name>
<evidence type="ECO:0000256" key="6">
    <source>
        <dbReference type="SAM" id="Phobius"/>
    </source>
</evidence>
<dbReference type="Pfam" id="PF01483">
    <property type="entry name" value="P_proprotein"/>
    <property type="match status" value="1"/>
</dbReference>
<dbReference type="InterPro" id="IPR036852">
    <property type="entry name" value="Peptidase_S8/S53_dom_sf"/>
</dbReference>
<dbReference type="PANTHER" id="PTHR42884">
    <property type="entry name" value="PROPROTEIN CONVERTASE SUBTILISIN/KEXIN-RELATED"/>
    <property type="match status" value="1"/>
</dbReference>
<keyword evidence="10" id="KW-1185">Reference proteome</keyword>
<evidence type="ECO:0000313" key="9">
    <source>
        <dbReference type="EMBL" id="WAQ94915.1"/>
    </source>
</evidence>
<dbReference type="EMBL" id="CP111012">
    <property type="protein sequence ID" value="WAQ94915.1"/>
    <property type="molecule type" value="Genomic_DNA"/>
</dbReference>
<accession>A0ABY7DEZ7</accession>
<keyword evidence="3" id="KW-0378">Hydrolase</keyword>
<dbReference type="InterPro" id="IPR008979">
    <property type="entry name" value="Galactose-bd-like_sf"/>
</dbReference>
<protein>
    <submittedName>
        <fullName evidence="9">NEC2-like protein</fullName>
    </submittedName>
</protein>
<keyword evidence="6" id="KW-0812">Transmembrane</keyword>
<reference evidence="9" key="1">
    <citation type="submission" date="2022-11" db="EMBL/GenBank/DDBJ databases">
        <title>Centuries of genome instability and evolution in soft-shell clam transmissible cancer (bioRxiv).</title>
        <authorList>
            <person name="Hart S.F.M."/>
            <person name="Yonemitsu M.A."/>
            <person name="Giersch R.M."/>
            <person name="Beal B.F."/>
            <person name="Arriagada G."/>
            <person name="Davis B.W."/>
            <person name="Ostrander E.A."/>
            <person name="Goff S.P."/>
            <person name="Metzger M.J."/>
        </authorList>
    </citation>
    <scope>NUCLEOTIDE SEQUENCE</scope>
    <source>
        <strain evidence="9">MELC-2E11</strain>
        <tissue evidence="9">Siphon/mantle</tissue>
    </source>
</reference>
<dbReference type="InterPro" id="IPR002884">
    <property type="entry name" value="P_dom"/>
</dbReference>
<evidence type="ECO:0000313" key="10">
    <source>
        <dbReference type="Proteomes" id="UP001164746"/>
    </source>
</evidence>
<dbReference type="Proteomes" id="UP001164746">
    <property type="component" value="Chromosome 1"/>
</dbReference>
<evidence type="ECO:0000259" key="8">
    <source>
        <dbReference type="Pfam" id="PF01483"/>
    </source>
</evidence>
<dbReference type="PROSITE" id="PS51892">
    <property type="entry name" value="SUBTILASE"/>
    <property type="match status" value="1"/>
</dbReference>
<comment type="caution">
    <text evidence="5">Lacks conserved residue(s) required for the propagation of feature annotation.</text>
</comment>
<keyword evidence="2" id="KW-0165">Cleavage on pair of basic residues</keyword>